<keyword evidence="3" id="KW-0963">Cytoplasm</keyword>
<evidence type="ECO:0000256" key="2">
    <source>
        <dbReference type="ARBA" id="ARBA00022840"/>
    </source>
</evidence>
<dbReference type="GO" id="GO:0005737">
    <property type="term" value="C:cytoplasm"/>
    <property type="evidence" value="ECO:0007669"/>
    <property type="project" value="UniProtKB-SubCell"/>
</dbReference>
<feature type="binding site" evidence="3">
    <location>
        <begin position="84"/>
        <end position="89"/>
    </location>
    <ligand>
        <name>ATP</name>
        <dbReference type="ChEBI" id="CHEBI:30616"/>
    </ligand>
</feature>
<dbReference type="InterPro" id="IPR031167">
    <property type="entry name" value="G_OBG"/>
</dbReference>
<comment type="subunit">
    <text evidence="3">Monomer.</text>
</comment>
<dbReference type="PROSITE" id="PS51710">
    <property type="entry name" value="G_OBG"/>
    <property type="match status" value="1"/>
</dbReference>
<evidence type="ECO:0000313" key="7">
    <source>
        <dbReference type="Proteomes" id="UP000054350"/>
    </source>
</evidence>
<evidence type="ECO:0000256" key="1">
    <source>
        <dbReference type="ARBA" id="ARBA00022741"/>
    </source>
</evidence>
<dbReference type="InterPro" id="IPR041706">
    <property type="entry name" value="YchF_N"/>
</dbReference>
<sequence>MSKCPALSARRMMLAAPICGVRTSLAALATSSATIRQFSSTALVAAKKKAAGGGSKRNSGKDEPKLLLGRPSNNLKIGVVGLPNVGKSTAFNCITSSNVLAANYPFATIDPTEGRVAVPDPRFDFLCDLYQPKSKVPAYLTCIDIAGLVRGAASGAGLGNAFLANISAVDGLFHLTRCFVDDDVVHVENNKVDPIRDLGIIHDELRLKDAENLTRRKADLEKITSRAGQTPETKAKKDELEVVKKVYDWVAEQEKDVRVGQWENAEIEVINTLQLLTAKPVIYLANVSEDEYLEGNNRFLRDVQAWVGENYTGDTVIPFSAGFEEKLSELSSDERAEYLSLLGDGAKSALPEIIVSGYRNLNLINFFTAGSGEVRAWTIRQGTKAPQAAGVIHTDFERGFITAEIMKLADLQALKSEAAVKAAGKYAQRGREHVMEDGDVAYFKFNVTRTGGKK</sequence>
<dbReference type="InterPro" id="IPR012676">
    <property type="entry name" value="TGS-like"/>
</dbReference>
<dbReference type="AlphaFoldDB" id="A0A0L0TCL6"/>
<dbReference type="Pfam" id="PF06071">
    <property type="entry name" value="YchF-GTPase_C"/>
    <property type="match status" value="1"/>
</dbReference>
<dbReference type="eggNOG" id="KOG1491">
    <property type="taxonomic scope" value="Eukaryota"/>
</dbReference>
<dbReference type="NCBIfam" id="TIGR00092">
    <property type="entry name" value="redox-regulated ATPase YchF"/>
    <property type="match status" value="1"/>
</dbReference>
<dbReference type="EMBL" id="GG745380">
    <property type="protein sequence ID" value="KNE72467.1"/>
    <property type="molecule type" value="Genomic_DNA"/>
</dbReference>
<dbReference type="FunFam" id="3.10.20.30:FF:000001">
    <property type="entry name" value="Ribosome-binding ATPase YchF"/>
    <property type="match status" value="1"/>
</dbReference>
<proteinExistence type="inferred from homology"/>
<keyword evidence="1 3" id="KW-0547">Nucleotide-binding</keyword>
<dbReference type="PANTHER" id="PTHR23305:SF11">
    <property type="entry name" value="OBG-LIKE ATPASE 1"/>
    <property type="match status" value="1"/>
</dbReference>
<dbReference type="GO" id="GO:0005524">
    <property type="term" value="F:ATP binding"/>
    <property type="evidence" value="ECO:0007669"/>
    <property type="project" value="UniProtKB-UniRule"/>
</dbReference>
<comment type="function">
    <text evidence="3">Hydrolyzes ATP, and can also hydrolyze GTP with lower efficiency. Has lower affinity for GTP.</text>
</comment>
<dbReference type="Pfam" id="PF01926">
    <property type="entry name" value="MMR_HSR1"/>
    <property type="match status" value="1"/>
</dbReference>
<feature type="binding site" evidence="3">
    <location>
        <position position="287"/>
    </location>
    <ligand>
        <name>ATP</name>
        <dbReference type="ChEBI" id="CHEBI:30616"/>
    </ligand>
</feature>
<dbReference type="Proteomes" id="UP000054350">
    <property type="component" value="Unassembled WGS sequence"/>
</dbReference>
<dbReference type="CDD" id="cd01900">
    <property type="entry name" value="YchF"/>
    <property type="match status" value="1"/>
</dbReference>
<dbReference type="InterPro" id="IPR023192">
    <property type="entry name" value="TGS-like_dom_sf"/>
</dbReference>
<dbReference type="InterPro" id="IPR027417">
    <property type="entry name" value="P-loop_NTPase"/>
</dbReference>
<reference evidence="7" key="2">
    <citation type="submission" date="2009-11" db="EMBL/GenBank/DDBJ databases">
        <title>The Genome Sequence of Allomyces macrogynus strain ATCC 38327.</title>
        <authorList>
            <consortium name="The Broad Institute Genome Sequencing Platform"/>
            <person name="Russ C."/>
            <person name="Cuomo C."/>
            <person name="Shea T."/>
            <person name="Young S.K."/>
            <person name="Zeng Q."/>
            <person name="Koehrsen M."/>
            <person name="Haas B."/>
            <person name="Borodovsky M."/>
            <person name="Guigo R."/>
            <person name="Alvarado L."/>
            <person name="Berlin A."/>
            <person name="Borenstein D."/>
            <person name="Chen Z."/>
            <person name="Engels R."/>
            <person name="Freedman E."/>
            <person name="Gellesch M."/>
            <person name="Goldberg J."/>
            <person name="Griggs A."/>
            <person name="Gujja S."/>
            <person name="Heiman D."/>
            <person name="Hepburn T."/>
            <person name="Howarth C."/>
            <person name="Jen D."/>
            <person name="Larson L."/>
            <person name="Lewis B."/>
            <person name="Mehta T."/>
            <person name="Park D."/>
            <person name="Pearson M."/>
            <person name="Roberts A."/>
            <person name="Saif S."/>
            <person name="Shenoy N."/>
            <person name="Sisk P."/>
            <person name="Stolte C."/>
            <person name="Sykes S."/>
            <person name="Walk T."/>
            <person name="White J."/>
            <person name="Yandava C."/>
            <person name="Burger G."/>
            <person name="Gray M.W."/>
            <person name="Holland P.W.H."/>
            <person name="King N."/>
            <person name="Lang F.B.F."/>
            <person name="Roger A.J."/>
            <person name="Ruiz-Trillo I."/>
            <person name="Lander E."/>
            <person name="Nusbaum C."/>
        </authorList>
    </citation>
    <scope>NUCLEOTIDE SEQUENCE [LARGE SCALE GENOMIC DNA]</scope>
    <source>
        <strain evidence="7">ATCC 38327</strain>
    </source>
</reference>
<dbReference type="Gene3D" id="3.10.20.30">
    <property type="match status" value="1"/>
</dbReference>
<dbReference type="STRING" id="578462.A0A0L0TCL6"/>
<feature type="domain" description="TGS" evidence="5">
    <location>
        <begin position="362"/>
        <end position="445"/>
    </location>
</feature>
<gene>
    <name evidence="6" type="ORF">AMAG_16510</name>
</gene>
<protein>
    <recommendedName>
        <fullName evidence="3">Obg-like ATPase 1</fullName>
    </recommendedName>
</protein>
<dbReference type="Gene3D" id="3.40.50.300">
    <property type="entry name" value="P-loop containing nucleotide triphosphate hydrolases"/>
    <property type="match status" value="1"/>
</dbReference>
<dbReference type="InterPro" id="IPR004396">
    <property type="entry name" value="ATPase_YchF/OLA1"/>
</dbReference>
<dbReference type="InterPro" id="IPR006073">
    <property type="entry name" value="GTP-bd"/>
</dbReference>
<dbReference type="GO" id="GO:0005525">
    <property type="term" value="F:GTP binding"/>
    <property type="evidence" value="ECO:0007669"/>
    <property type="project" value="InterPro"/>
</dbReference>
<keyword evidence="7" id="KW-1185">Reference proteome</keyword>
<dbReference type="Gene3D" id="1.10.150.300">
    <property type="entry name" value="TGS-like domain"/>
    <property type="match status" value="1"/>
</dbReference>
<dbReference type="OrthoDB" id="424823at2759"/>
<evidence type="ECO:0000256" key="3">
    <source>
        <dbReference type="HAMAP-Rule" id="MF_03167"/>
    </source>
</evidence>
<dbReference type="GO" id="GO:0016887">
    <property type="term" value="F:ATP hydrolysis activity"/>
    <property type="evidence" value="ECO:0007669"/>
    <property type="project" value="UniProtKB-UniRule"/>
</dbReference>
<comment type="similarity">
    <text evidence="3">Belongs to the TRAFAC class OBG-HflX-like GTPase superfamily. OBG GTPase family. YchF/OLA1 subfamily.</text>
</comment>
<feature type="domain" description="OBG-type G" evidence="4">
    <location>
        <begin position="75"/>
        <end position="339"/>
    </location>
</feature>
<accession>A0A0L0TCL6</accession>
<reference evidence="6 7" key="1">
    <citation type="submission" date="2009-11" db="EMBL/GenBank/DDBJ databases">
        <title>Annotation of Allomyces macrogynus ATCC 38327.</title>
        <authorList>
            <consortium name="The Broad Institute Genome Sequencing Platform"/>
            <person name="Russ C."/>
            <person name="Cuomo C."/>
            <person name="Burger G."/>
            <person name="Gray M.W."/>
            <person name="Holland P.W.H."/>
            <person name="King N."/>
            <person name="Lang F.B.F."/>
            <person name="Roger A.J."/>
            <person name="Ruiz-Trillo I."/>
            <person name="Young S.K."/>
            <person name="Zeng Q."/>
            <person name="Gargeya S."/>
            <person name="Fitzgerald M."/>
            <person name="Haas B."/>
            <person name="Abouelleil A."/>
            <person name="Alvarado L."/>
            <person name="Arachchi H.M."/>
            <person name="Berlin A."/>
            <person name="Chapman S.B."/>
            <person name="Gearin G."/>
            <person name="Goldberg J."/>
            <person name="Griggs A."/>
            <person name="Gujja S."/>
            <person name="Hansen M."/>
            <person name="Heiman D."/>
            <person name="Howarth C."/>
            <person name="Larimer J."/>
            <person name="Lui A."/>
            <person name="MacDonald P.J.P."/>
            <person name="McCowen C."/>
            <person name="Montmayeur A."/>
            <person name="Murphy C."/>
            <person name="Neiman D."/>
            <person name="Pearson M."/>
            <person name="Priest M."/>
            <person name="Roberts A."/>
            <person name="Saif S."/>
            <person name="Shea T."/>
            <person name="Sisk P."/>
            <person name="Stolte C."/>
            <person name="Sykes S."/>
            <person name="Wortman J."/>
            <person name="Nusbaum C."/>
            <person name="Birren B."/>
        </authorList>
    </citation>
    <scope>NUCLEOTIDE SEQUENCE [LARGE SCALE GENOMIC DNA]</scope>
    <source>
        <strain evidence="6 7">ATCC 38327</strain>
    </source>
</reference>
<dbReference type="SUPFAM" id="SSF81271">
    <property type="entry name" value="TGS-like"/>
    <property type="match status" value="1"/>
</dbReference>
<comment type="subcellular location">
    <subcellularLocation>
        <location evidence="3">Cytoplasm</location>
    </subcellularLocation>
</comment>
<keyword evidence="2 3" id="KW-0067">ATP-binding</keyword>
<dbReference type="InterPro" id="IPR004095">
    <property type="entry name" value="TGS"/>
</dbReference>
<name>A0A0L0TCL6_ALLM3</name>
<dbReference type="InterPro" id="IPR012675">
    <property type="entry name" value="Beta-grasp_dom_sf"/>
</dbReference>
<dbReference type="HAMAP" id="MF_00944">
    <property type="entry name" value="YchF_OLA1_ATPase"/>
    <property type="match status" value="1"/>
</dbReference>
<dbReference type="PROSITE" id="PS51880">
    <property type="entry name" value="TGS"/>
    <property type="match status" value="1"/>
</dbReference>
<dbReference type="InterPro" id="IPR013029">
    <property type="entry name" value="YchF_C"/>
</dbReference>
<keyword evidence="3" id="KW-0378">Hydrolase</keyword>
<dbReference type="VEuPathDB" id="FungiDB:AMAG_16510"/>
<organism evidence="6 7">
    <name type="scientific">Allomyces macrogynus (strain ATCC 38327)</name>
    <name type="common">Allomyces javanicus var. macrogynus</name>
    <dbReference type="NCBI Taxonomy" id="578462"/>
    <lineage>
        <taxon>Eukaryota</taxon>
        <taxon>Fungi</taxon>
        <taxon>Fungi incertae sedis</taxon>
        <taxon>Blastocladiomycota</taxon>
        <taxon>Blastocladiomycetes</taxon>
        <taxon>Blastocladiales</taxon>
        <taxon>Blastocladiaceae</taxon>
        <taxon>Allomyces</taxon>
    </lineage>
</organism>
<dbReference type="SUPFAM" id="SSF52540">
    <property type="entry name" value="P-loop containing nucleoside triphosphate hydrolases"/>
    <property type="match status" value="1"/>
</dbReference>
<dbReference type="PANTHER" id="PTHR23305">
    <property type="entry name" value="OBG GTPASE FAMILY"/>
    <property type="match status" value="1"/>
</dbReference>
<evidence type="ECO:0000313" key="6">
    <source>
        <dbReference type="EMBL" id="KNE72467.1"/>
    </source>
</evidence>
<dbReference type="PRINTS" id="PR00326">
    <property type="entry name" value="GTP1OBG"/>
</dbReference>
<dbReference type="FunFam" id="1.10.150.300:FF:000001">
    <property type="entry name" value="Ribosome-binding ATPase YchF"/>
    <property type="match status" value="1"/>
</dbReference>
<dbReference type="GO" id="GO:0043023">
    <property type="term" value="F:ribosomal large subunit binding"/>
    <property type="evidence" value="ECO:0007669"/>
    <property type="project" value="UniProtKB-UniRule"/>
</dbReference>
<evidence type="ECO:0000259" key="5">
    <source>
        <dbReference type="PROSITE" id="PS51880"/>
    </source>
</evidence>
<evidence type="ECO:0000259" key="4">
    <source>
        <dbReference type="PROSITE" id="PS51710"/>
    </source>
</evidence>
<dbReference type="CDD" id="cd04867">
    <property type="entry name" value="TGS_YchF_OLA1"/>
    <property type="match status" value="1"/>
</dbReference>